<dbReference type="Pfam" id="PF10972">
    <property type="entry name" value="CsiV"/>
    <property type="match status" value="1"/>
</dbReference>
<organism evidence="2 3">
    <name type="scientific">Neptunicella marina</name>
    <dbReference type="NCBI Taxonomy" id="2125989"/>
    <lineage>
        <taxon>Bacteria</taxon>
        <taxon>Pseudomonadati</taxon>
        <taxon>Pseudomonadota</taxon>
        <taxon>Gammaproteobacteria</taxon>
        <taxon>Alteromonadales</taxon>
        <taxon>Alteromonadaceae</taxon>
        <taxon>Neptunicella</taxon>
    </lineage>
</organism>
<comment type="caution">
    <text evidence="2">The sequence shown here is derived from an EMBL/GenBank/DDBJ whole genome shotgun (WGS) entry which is preliminary data.</text>
</comment>
<keyword evidence="3" id="KW-1185">Reference proteome</keyword>
<feature type="chain" id="PRO_5035236629" description="Peptidoglycan-binding protein, CsiV" evidence="1">
    <location>
        <begin position="23"/>
        <end position="382"/>
    </location>
</feature>
<dbReference type="EMBL" id="JACNEP010000012">
    <property type="protein sequence ID" value="MBC3767018.1"/>
    <property type="molecule type" value="Genomic_DNA"/>
</dbReference>
<protein>
    <recommendedName>
        <fullName evidence="4">Peptidoglycan-binding protein, CsiV</fullName>
    </recommendedName>
</protein>
<evidence type="ECO:0008006" key="4">
    <source>
        <dbReference type="Google" id="ProtNLM"/>
    </source>
</evidence>
<reference evidence="2" key="2">
    <citation type="submission" date="2020-08" db="EMBL/GenBank/DDBJ databases">
        <authorList>
            <person name="Lai Q."/>
        </authorList>
    </citation>
    <scope>NUCLEOTIDE SEQUENCE</scope>
    <source>
        <strain evidence="2">S27-2</strain>
    </source>
</reference>
<proteinExistence type="predicted"/>
<keyword evidence="1" id="KW-0732">Signal</keyword>
<evidence type="ECO:0000313" key="2">
    <source>
        <dbReference type="EMBL" id="MBC3767018.1"/>
    </source>
</evidence>
<dbReference type="AlphaFoldDB" id="A0A8J6M316"/>
<accession>A0A8J6M316</accession>
<name>A0A8J6M316_9ALTE</name>
<sequence length="382" mass="43626">MKNALVPALALISTLISPVSQAKGNDWWFDIEVIVFSRNSDSVKEQFDPVVTPIDISSAKDILTPYLAPDLSYLRQMLSGCESQKQGQQVSPLFYTEDFDSGMQASVQIPDWLIDINNHIGNLGCISDGLAFSPRDYDIPQLPDEVPAKIDGVSMRYPSDFDLLEYKDLELTSLYRQLTRQRGVHPLLHLGWRQDVPFGRNKATAIRLFAGKNYSSEFDYWGNTVEKPQEPSGLNTELGDYQAANQQNIVDRIEQAISDDDTPAVIKKKEQFVQQSFDGQIPTEVWQLDGLFKVFLQYTPQKVPYLHIDSQLNYRQPGALLNNNQAVLTEAGAPKQFLYSYPFNQLRRVISKELHYFDHPYFGMIVQIRRYYMPDPPPESEE</sequence>
<reference evidence="2" key="1">
    <citation type="journal article" date="2018" name="Int. J. Syst. Evol. Microbiol.">
        <title>Neptunicella marina gen. nov., sp. nov., isolated from surface seawater.</title>
        <authorList>
            <person name="Liu X."/>
            <person name="Lai Q."/>
            <person name="Du Y."/>
            <person name="Zhang X."/>
            <person name="Liu Z."/>
            <person name="Sun F."/>
            <person name="Shao Z."/>
        </authorList>
    </citation>
    <scope>NUCLEOTIDE SEQUENCE</scope>
    <source>
        <strain evidence="2">S27-2</strain>
    </source>
</reference>
<evidence type="ECO:0000313" key="3">
    <source>
        <dbReference type="Proteomes" id="UP000601768"/>
    </source>
</evidence>
<dbReference type="InterPro" id="IPR021241">
    <property type="entry name" value="CsiV"/>
</dbReference>
<feature type="signal peptide" evidence="1">
    <location>
        <begin position="1"/>
        <end position="22"/>
    </location>
</feature>
<dbReference type="Proteomes" id="UP000601768">
    <property type="component" value="Unassembled WGS sequence"/>
</dbReference>
<evidence type="ECO:0000256" key="1">
    <source>
        <dbReference type="SAM" id="SignalP"/>
    </source>
</evidence>
<gene>
    <name evidence="2" type="ORF">H8B19_14115</name>
</gene>
<dbReference type="RefSeq" id="WP_186507530.1">
    <property type="nucleotide sequence ID" value="NZ_JACNEP010000012.1"/>
</dbReference>